<feature type="signal peptide" evidence="2">
    <location>
        <begin position="1"/>
        <end position="26"/>
    </location>
</feature>
<dbReference type="InterPro" id="IPR018392">
    <property type="entry name" value="LysM"/>
</dbReference>
<dbReference type="RefSeq" id="WP_017867913.1">
    <property type="nucleotide sequence ID" value="NZ_BJYB01000031.1"/>
</dbReference>
<keyword evidence="5" id="KW-1185">Reference proteome</keyword>
<dbReference type="Pfam" id="PF01476">
    <property type="entry name" value="LysM"/>
    <property type="match status" value="1"/>
</dbReference>
<dbReference type="Gene3D" id="3.10.350.10">
    <property type="entry name" value="LysM domain"/>
    <property type="match status" value="1"/>
</dbReference>
<reference evidence="4 5" key="1">
    <citation type="journal article" date="2015" name="Genome Announc.">
        <title>Expanding the biotechnology potential of lactobacilli through comparative genomics of 213 strains and associated genera.</title>
        <authorList>
            <person name="Sun Z."/>
            <person name="Harris H.M."/>
            <person name="McCann A."/>
            <person name="Guo C."/>
            <person name="Argimon S."/>
            <person name="Zhang W."/>
            <person name="Yang X."/>
            <person name="Jeffery I.B."/>
            <person name="Cooney J.C."/>
            <person name="Kagawa T.F."/>
            <person name="Liu W."/>
            <person name="Song Y."/>
            <person name="Salvetti E."/>
            <person name="Wrobel A."/>
            <person name="Rasinkangas P."/>
            <person name="Parkhill J."/>
            <person name="Rea M.C."/>
            <person name="O'Sullivan O."/>
            <person name="Ritari J."/>
            <person name="Douillard F.P."/>
            <person name="Paul Ross R."/>
            <person name="Yang R."/>
            <person name="Briner A.E."/>
            <person name="Felis G.E."/>
            <person name="de Vos W.M."/>
            <person name="Barrangou R."/>
            <person name="Klaenhammer T.R."/>
            <person name="Caufield P.W."/>
            <person name="Cui Y."/>
            <person name="Zhang H."/>
            <person name="O'Toole P.W."/>
        </authorList>
    </citation>
    <scope>NUCLEOTIDE SEQUENCE [LARGE SCALE GENOMIC DNA]</scope>
    <source>
        <strain evidence="4 5">NBRC 103219</strain>
    </source>
</reference>
<dbReference type="AlphaFoldDB" id="A0A0R2L2Z8"/>
<dbReference type="PATRIC" id="fig|449659.4.peg.834"/>
<organism evidence="4 5">
    <name type="scientific">Ligilactobacillus pobuzihii</name>
    <dbReference type="NCBI Taxonomy" id="449659"/>
    <lineage>
        <taxon>Bacteria</taxon>
        <taxon>Bacillati</taxon>
        <taxon>Bacillota</taxon>
        <taxon>Bacilli</taxon>
        <taxon>Lactobacillales</taxon>
        <taxon>Lactobacillaceae</taxon>
        <taxon>Ligilactobacillus</taxon>
    </lineage>
</organism>
<dbReference type="STRING" id="449659.IV66_GL000828"/>
<dbReference type="Proteomes" id="UP000051886">
    <property type="component" value="Unassembled WGS sequence"/>
</dbReference>
<evidence type="ECO:0000259" key="3">
    <source>
        <dbReference type="PROSITE" id="PS51782"/>
    </source>
</evidence>
<proteinExistence type="predicted"/>
<feature type="compositionally biased region" description="Polar residues" evidence="1">
    <location>
        <begin position="177"/>
        <end position="187"/>
    </location>
</feature>
<feature type="domain" description="LysM" evidence="3">
    <location>
        <begin position="27"/>
        <end position="71"/>
    </location>
</feature>
<evidence type="ECO:0000256" key="2">
    <source>
        <dbReference type="SAM" id="SignalP"/>
    </source>
</evidence>
<dbReference type="SMART" id="SM00257">
    <property type="entry name" value="LysM"/>
    <property type="match status" value="1"/>
</dbReference>
<protein>
    <submittedName>
        <fullName evidence="4">Peptidoglycan binding protein</fullName>
    </submittedName>
</protein>
<name>A0A0R2L2Z8_9LACO</name>
<dbReference type="PROSITE" id="PS51782">
    <property type="entry name" value="LYSM"/>
    <property type="match status" value="1"/>
</dbReference>
<evidence type="ECO:0000313" key="4">
    <source>
        <dbReference type="EMBL" id="KRN95808.1"/>
    </source>
</evidence>
<dbReference type="EMBL" id="JQCN01000069">
    <property type="protein sequence ID" value="KRN95808.1"/>
    <property type="molecule type" value="Genomic_DNA"/>
</dbReference>
<dbReference type="OrthoDB" id="117366at2"/>
<feature type="compositionally biased region" description="Low complexity" evidence="1">
    <location>
        <begin position="80"/>
        <end position="104"/>
    </location>
</feature>
<keyword evidence="2" id="KW-0732">Signal</keyword>
<feature type="region of interest" description="Disordered" evidence="1">
    <location>
        <begin position="80"/>
        <end position="188"/>
    </location>
</feature>
<gene>
    <name evidence="4" type="ORF">IV66_GL000828</name>
</gene>
<evidence type="ECO:0000313" key="5">
    <source>
        <dbReference type="Proteomes" id="UP000051886"/>
    </source>
</evidence>
<evidence type="ECO:0000256" key="1">
    <source>
        <dbReference type="SAM" id="MobiDB-lite"/>
    </source>
</evidence>
<accession>A0A0R2L2Z8</accession>
<feature type="compositionally biased region" description="Low complexity" evidence="1">
    <location>
        <begin position="117"/>
        <end position="164"/>
    </location>
</feature>
<feature type="chain" id="PRO_5039273017" evidence="2">
    <location>
        <begin position="27"/>
        <end position="236"/>
    </location>
</feature>
<comment type="caution">
    <text evidence="4">The sequence shown here is derived from an EMBL/GenBank/DDBJ whole genome shotgun (WGS) entry which is preliminary data.</text>
</comment>
<dbReference type="InterPro" id="IPR036779">
    <property type="entry name" value="LysM_dom_sf"/>
</dbReference>
<sequence>MKFKKTLLTITAAAGMMAAGSIAASADTVTVKSGDTISSIAKENNSSVSVIEKANDLSNINMIYVGQKLEVGENGQVAQAQPKQQVQQSQQQAQAPVQQVQPKQESAQVEKNDNEQVHVQPQVEQQQQAQPKQTVQAQPKQQAQPQQVSQKPAATSNNSGNSSSEDAAKAAIANRESGGSYSASNGQYYGKYQLGKSMLNGDLSEANQEKTADNYVNDRYGSWSNALDHSDQYGWY</sequence>
<dbReference type="SUPFAM" id="SSF54106">
    <property type="entry name" value="LysM domain"/>
    <property type="match status" value="1"/>
</dbReference>
<dbReference type="CDD" id="cd00118">
    <property type="entry name" value="LysM"/>
    <property type="match status" value="1"/>
</dbReference>